<evidence type="ECO:0000313" key="8">
    <source>
        <dbReference type="Proteomes" id="UP000614601"/>
    </source>
</evidence>
<dbReference type="Gene3D" id="1.20.1050.10">
    <property type="match status" value="1"/>
</dbReference>
<feature type="domain" description="GST N-terminal" evidence="5">
    <location>
        <begin position="14"/>
        <end position="91"/>
    </location>
</feature>
<dbReference type="PROSITE" id="PS50405">
    <property type="entry name" value="GST_CTER"/>
    <property type="match status" value="1"/>
</dbReference>
<keyword evidence="8" id="KW-1185">Reference proteome</keyword>
<dbReference type="SUPFAM" id="SSF47616">
    <property type="entry name" value="GST C-terminal domain-like"/>
    <property type="match status" value="1"/>
</dbReference>
<evidence type="ECO:0000256" key="4">
    <source>
        <dbReference type="ARBA" id="ARBA00047960"/>
    </source>
</evidence>
<evidence type="ECO:0000256" key="3">
    <source>
        <dbReference type="ARBA" id="ARBA00038317"/>
    </source>
</evidence>
<gene>
    <name evidence="7" type="ORF">BOKJ2_LOCUS8831</name>
</gene>
<sequence length="219" mass="25765">MPIKLPKCIPGKKPHYKLYYFDARNIAEPIRQVFTYAKVEFDDVRVTQEEWPELKERMPYGKVPVLEVDGKQLTESSAILWYVAEKYKLTGRNEWEKAKVGELNDILKDFRSELAPWFYAKAGIRDPETEAERYESVAKPVTKKFLERFSQVLRTHQGGFYVGNKETFVDFAIADYIFTLNKMAPDLLAERQDLLQHVERIHNLPQLKKYIESRKDTIV</sequence>
<dbReference type="Pfam" id="PF02798">
    <property type="entry name" value="GST_N"/>
    <property type="match status" value="1"/>
</dbReference>
<dbReference type="EMBL" id="CAJFDH010000004">
    <property type="protein sequence ID" value="CAD5220212.1"/>
    <property type="molecule type" value="Genomic_DNA"/>
</dbReference>
<dbReference type="InterPro" id="IPR004046">
    <property type="entry name" value="GST_C"/>
</dbReference>
<evidence type="ECO:0000259" key="6">
    <source>
        <dbReference type="PROSITE" id="PS50405"/>
    </source>
</evidence>
<dbReference type="InterPro" id="IPR036249">
    <property type="entry name" value="Thioredoxin-like_sf"/>
</dbReference>
<dbReference type="GO" id="GO:0006749">
    <property type="term" value="P:glutathione metabolic process"/>
    <property type="evidence" value="ECO:0007669"/>
    <property type="project" value="TreeGrafter"/>
</dbReference>
<dbReference type="GO" id="GO:0004364">
    <property type="term" value="F:glutathione transferase activity"/>
    <property type="evidence" value="ECO:0007669"/>
    <property type="project" value="UniProtKB-EC"/>
</dbReference>
<evidence type="ECO:0000256" key="1">
    <source>
        <dbReference type="ARBA" id="ARBA00012452"/>
    </source>
</evidence>
<dbReference type="CDD" id="cd03039">
    <property type="entry name" value="GST_N_Sigma_like"/>
    <property type="match status" value="1"/>
</dbReference>
<dbReference type="InterPro" id="IPR050213">
    <property type="entry name" value="GST_superfamily"/>
</dbReference>
<dbReference type="SFLD" id="SFLDG01205">
    <property type="entry name" value="AMPS.1"/>
    <property type="match status" value="1"/>
</dbReference>
<dbReference type="PANTHER" id="PTHR11571">
    <property type="entry name" value="GLUTATHIONE S-TRANSFERASE"/>
    <property type="match status" value="1"/>
</dbReference>
<protein>
    <recommendedName>
        <fullName evidence="1">glutathione transferase</fullName>
        <ecNumber evidence="1">2.5.1.18</ecNumber>
    </recommendedName>
</protein>
<dbReference type="PROSITE" id="PS50404">
    <property type="entry name" value="GST_NTER"/>
    <property type="match status" value="1"/>
</dbReference>
<accession>A0A811KXD1</accession>
<dbReference type="CDD" id="cd03192">
    <property type="entry name" value="GST_C_Sigma_like"/>
    <property type="match status" value="1"/>
</dbReference>
<dbReference type="EC" id="2.5.1.18" evidence="1"/>
<keyword evidence="2" id="KW-0808">Transferase</keyword>
<dbReference type="Proteomes" id="UP000614601">
    <property type="component" value="Unassembled WGS sequence"/>
</dbReference>
<comment type="catalytic activity">
    <reaction evidence="4">
        <text>RX + glutathione = an S-substituted glutathione + a halide anion + H(+)</text>
        <dbReference type="Rhea" id="RHEA:16437"/>
        <dbReference type="ChEBI" id="CHEBI:15378"/>
        <dbReference type="ChEBI" id="CHEBI:16042"/>
        <dbReference type="ChEBI" id="CHEBI:17792"/>
        <dbReference type="ChEBI" id="CHEBI:57925"/>
        <dbReference type="ChEBI" id="CHEBI:90779"/>
        <dbReference type="EC" id="2.5.1.18"/>
    </reaction>
</comment>
<evidence type="ECO:0000259" key="5">
    <source>
        <dbReference type="PROSITE" id="PS50404"/>
    </source>
</evidence>
<dbReference type="Proteomes" id="UP000783686">
    <property type="component" value="Unassembled WGS sequence"/>
</dbReference>
<proteinExistence type="inferred from homology"/>
<comment type="caution">
    <text evidence="7">The sequence shown here is derived from an EMBL/GenBank/DDBJ whole genome shotgun (WGS) entry which is preliminary data.</text>
</comment>
<evidence type="ECO:0000313" key="7">
    <source>
        <dbReference type="EMBL" id="CAD5220212.1"/>
    </source>
</evidence>
<dbReference type="SFLD" id="SFLDG00363">
    <property type="entry name" value="AMPS_(cytGST):_Alpha-__Mu-__Pi"/>
    <property type="match status" value="1"/>
</dbReference>
<dbReference type="InterPro" id="IPR004045">
    <property type="entry name" value="Glutathione_S-Trfase_N"/>
</dbReference>
<dbReference type="InterPro" id="IPR010987">
    <property type="entry name" value="Glutathione-S-Trfase_C-like"/>
</dbReference>
<dbReference type="SFLD" id="SFLDS00019">
    <property type="entry name" value="Glutathione_Transferase_(cytos"/>
    <property type="match status" value="1"/>
</dbReference>
<dbReference type="GO" id="GO:0004602">
    <property type="term" value="F:glutathione peroxidase activity"/>
    <property type="evidence" value="ECO:0007669"/>
    <property type="project" value="UniProtKB-ARBA"/>
</dbReference>
<name>A0A811KXD1_9BILA</name>
<comment type="similarity">
    <text evidence="3">Belongs to the GST superfamily. Sigma family.</text>
</comment>
<dbReference type="InterPro" id="IPR040079">
    <property type="entry name" value="Glutathione_S-Trfase"/>
</dbReference>
<dbReference type="PANTHER" id="PTHR11571:SF224">
    <property type="entry name" value="HEMATOPOIETIC PROSTAGLANDIN D SYNTHASE"/>
    <property type="match status" value="1"/>
</dbReference>
<dbReference type="SUPFAM" id="SSF52833">
    <property type="entry name" value="Thioredoxin-like"/>
    <property type="match status" value="1"/>
</dbReference>
<feature type="domain" description="GST C-terminal" evidence="6">
    <location>
        <begin position="93"/>
        <end position="219"/>
    </location>
</feature>
<dbReference type="EMBL" id="CAJFCW020000004">
    <property type="protein sequence ID" value="CAG9113358.1"/>
    <property type="molecule type" value="Genomic_DNA"/>
</dbReference>
<reference evidence="7" key="1">
    <citation type="submission" date="2020-09" db="EMBL/GenBank/DDBJ databases">
        <authorList>
            <person name="Kikuchi T."/>
        </authorList>
    </citation>
    <scope>NUCLEOTIDE SEQUENCE</scope>
    <source>
        <strain evidence="7">SH1</strain>
    </source>
</reference>
<dbReference type="Gene3D" id="3.40.30.10">
    <property type="entry name" value="Glutaredoxin"/>
    <property type="match status" value="1"/>
</dbReference>
<dbReference type="OrthoDB" id="414243at2759"/>
<dbReference type="AlphaFoldDB" id="A0A811KXD1"/>
<organism evidence="7 8">
    <name type="scientific">Bursaphelenchus okinawaensis</name>
    <dbReference type="NCBI Taxonomy" id="465554"/>
    <lineage>
        <taxon>Eukaryota</taxon>
        <taxon>Metazoa</taxon>
        <taxon>Ecdysozoa</taxon>
        <taxon>Nematoda</taxon>
        <taxon>Chromadorea</taxon>
        <taxon>Rhabditida</taxon>
        <taxon>Tylenchina</taxon>
        <taxon>Tylenchomorpha</taxon>
        <taxon>Aphelenchoidea</taxon>
        <taxon>Aphelenchoididae</taxon>
        <taxon>Bursaphelenchus</taxon>
    </lineage>
</organism>
<dbReference type="InterPro" id="IPR036282">
    <property type="entry name" value="Glutathione-S-Trfase_C_sf"/>
</dbReference>
<dbReference type="FunFam" id="3.40.30.10:FF:000035">
    <property type="entry name" value="hematopoietic prostaglandin D synthase"/>
    <property type="match status" value="1"/>
</dbReference>
<evidence type="ECO:0000256" key="2">
    <source>
        <dbReference type="ARBA" id="ARBA00022679"/>
    </source>
</evidence>
<dbReference type="Pfam" id="PF14497">
    <property type="entry name" value="GST_C_3"/>
    <property type="match status" value="1"/>
</dbReference>